<proteinExistence type="predicted"/>
<protein>
    <submittedName>
        <fullName evidence="2">Uncharacterized protein</fullName>
    </submittedName>
</protein>
<organism evidence="2 3">
    <name type="scientific">Streptomyces roseirectus</name>
    <dbReference type="NCBI Taxonomy" id="2768066"/>
    <lineage>
        <taxon>Bacteria</taxon>
        <taxon>Bacillati</taxon>
        <taxon>Actinomycetota</taxon>
        <taxon>Actinomycetes</taxon>
        <taxon>Kitasatosporales</taxon>
        <taxon>Streptomycetaceae</taxon>
        <taxon>Streptomyces</taxon>
    </lineage>
</organism>
<dbReference type="AlphaFoldDB" id="A0A7H0IJP2"/>
<name>A0A7H0IJP2_9ACTN</name>
<gene>
    <name evidence="2" type="ORF">IAG44_28620</name>
</gene>
<dbReference type="RefSeq" id="WP_187749953.1">
    <property type="nucleotide sequence ID" value="NZ_CP060828.1"/>
</dbReference>
<evidence type="ECO:0000256" key="1">
    <source>
        <dbReference type="SAM" id="MobiDB-lite"/>
    </source>
</evidence>
<keyword evidence="3" id="KW-1185">Reference proteome</keyword>
<accession>A0A7H0IJP2</accession>
<feature type="region of interest" description="Disordered" evidence="1">
    <location>
        <begin position="1"/>
        <end position="54"/>
    </location>
</feature>
<dbReference type="Proteomes" id="UP000516052">
    <property type="component" value="Chromosome"/>
</dbReference>
<dbReference type="EMBL" id="CP060828">
    <property type="protein sequence ID" value="QNP73008.1"/>
    <property type="molecule type" value="Genomic_DNA"/>
</dbReference>
<sequence>MSDAITTQPPSADTQAREVTGHGRHRGPQADHDSHTAPHGRHRRPAEESESAAA</sequence>
<evidence type="ECO:0000313" key="2">
    <source>
        <dbReference type="EMBL" id="QNP73008.1"/>
    </source>
</evidence>
<evidence type="ECO:0000313" key="3">
    <source>
        <dbReference type="Proteomes" id="UP000516052"/>
    </source>
</evidence>
<reference evidence="2 3" key="1">
    <citation type="submission" date="2020-08" db="EMBL/GenBank/DDBJ databases">
        <title>A novel species.</title>
        <authorList>
            <person name="Gao J."/>
        </authorList>
    </citation>
    <scope>NUCLEOTIDE SEQUENCE [LARGE SCALE GENOMIC DNA]</scope>
    <source>
        <strain evidence="2 3">CRXT-G-22</strain>
    </source>
</reference>
<feature type="compositionally biased region" description="Polar residues" evidence="1">
    <location>
        <begin position="1"/>
        <end position="14"/>
    </location>
</feature>
<dbReference type="KEGG" id="sroi:IAG44_28620"/>